<keyword evidence="3" id="KW-1185">Reference proteome</keyword>
<feature type="transmembrane region" description="Helical" evidence="1">
    <location>
        <begin position="42"/>
        <end position="63"/>
    </location>
</feature>
<comment type="caution">
    <text evidence="2">The sequence shown here is derived from an EMBL/GenBank/DDBJ whole genome shotgun (WGS) entry which is preliminary data.</text>
</comment>
<protein>
    <submittedName>
        <fullName evidence="2">Uncharacterized protein</fullName>
    </submittedName>
</protein>
<gene>
    <name evidence="2" type="ORF">E2C01_072851</name>
</gene>
<name>A0A5B7I8Z4_PORTR</name>
<evidence type="ECO:0000256" key="1">
    <source>
        <dbReference type="SAM" id="Phobius"/>
    </source>
</evidence>
<sequence>MYQRSGAAEGHSNWGGVASFGYTVIDLISECKGVSGRFTSSLLHLLMLSLSSKTFYAFHFLIYGRLHRN</sequence>
<dbReference type="Proteomes" id="UP000324222">
    <property type="component" value="Unassembled WGS sequence"/>
</dbReference>
<keyword evidence="1" id="KW-0472">Membrane</keyword>
<accession>A0A5B7I8Z4</accession>
<evidence type="ECO:0000313" key="2">
    <source>
        <dbReference type="EMBL" id="MPC78366.1"/>
    </source>
</evidence>
<dbReference type="EMBL" id="VSRR010048239">
    <property type="protein sequence ID" value="MPC78366.1"/>
    <property type="molecule type" value="Genomic_DNA"/>
</dbReference>
<evidence type="ECO:0000313" key="3">
    <source>
        <dbReference type="Proteomes" id="UP000324222"/>
    </source>
</evidence>
<dbReference type="AlphaFoldDB" id="A0A5B7I8Z4"/>
<keyword evidence="1" id="KW-0812">Transmembrane</keyword>
<reference evidence="2 3" key="1">
    <citation type="submission" date="2019-05" db="EMBL/GenBank/DDBJ databases">
        <title>Another draft genome of Portunus trituberculatus and its Hox gene families provides insights of decapod evolution.</title>
        <authorList>
            <person name="Jeong J.-H."/>
            <person name="Song I."/>
            <person name="Kim S."/>
            <person name="Choi T."/>
            <person name="Kim D."/>
            <person name="Ryu S."/>
            <person name="Kim W."/>
        </authorList>
    </citation>
    <scope>NUCLEOTIDE SEQUENCE [LARGE SCALE GENOMIC DNA]</scope>
    <source>
        <tissue evidence="2">Muscle</tissue>
    </source>
</reference>
<keyword evidence="1" id="KW-1133">Transmembrane helix</keyword>
<proteinExistence type="predicted"/>
<organism evidence="2 3">
    <name type="scientific">Portunus trituberculatus</name>
    <name type="common">Swimming crab</name>
    <name type="synonym">Neptunus trituberculatus</name>
    <dbReference type="NCBI Taxonomy" id="210409"/>
    <lineage>
        <taxon>Eukaryota</taxon>
        <taxon>Metazoa</taxon>
        <taxon>Ecdysozoa</taxon>
        <taxon>Arthropoda</taxon>
        <taxon>Crustacea</taxon>
        <taxon>Multicrustacea</taxon>
        <taxon>Malacostraca</taxon>
        <taxon>Eumalacostraca</taxon>
        <taxon>Eucarida</taxon>
        <taxon>Decapoda</taxon>
        <taxon>Pleocyemata</taxon>
        <taxon>Brachyura</taxon>
        <taxon>Eubrachyura</taxon>
        <taxon>Portunoidea</taxon>
        <taxon>Portunidae</taxon>
        <taxon>Portuninae</taxon>
        <taxon>Portunus</taxon>
    </lineage>
</organism>